<evidence type="ECO:0000313" key="2">
    <source>
        <dbReference type="Proteomes" id="UP001500280"/>
    </source>
</evidence>
<organism evidence="1 2">
    <name type="scientific">Kribbella yunnanensis</name>
    <dbReference type="NCBI Taxonomy" id="190194"/>
    <lineage>
        <taxon>Bacteria</taxon>
        <taxon>Bacillati</taxon>
        <taxon>Actinomycetota</taxon>
        <taxon>Actinomycetes</taxon>
        <taxon>Propionibacteriales</taxon>
        <taxon>Kribbellaceae</taxon>
        <taxon>Kribbella</taxon>
    </lineage>
</organism>
<name>A0ABP4UBK3_9ACTN</name>
<gene>
    <name evidence="1" type="ORF">GCM10009745_57210</name>
</gene>
<comment type="caution">
    <text evidence="1">The sequence shown here is derived from an EMBL/GenBank/DDBJ whole genome shotgun (WGS) entry which is preliminary data.</text>
</comment>
<dbReference type="RefSeq" id="WP_344158572.1">
    <property type="nucleotide sequence ID" value="NZ_BAAANF010000018.1"/>
</dbReference>
<proteinExistence type="predicted"/>
<accession>A0ABP4UBK3</accession>
<reference evidence="2" key="1">
    <citation type="journal article" date="2019" name="Int. J. Syst. Evol. Microbiol.">
        <title>The Global Catalogue of Microorganisms (GCM) 10K type strain sequencing project: providing services to taxonomists for standard genome sequencing and annotation.</title>
        <authorList>
            <consortium name="The Broad Institute Genomics Platform"/>
            <consortium name="The Broad Institute Genome Sequencing Center for Infectious Disease"/>
            <person name="Wu L."/>
            <person name="Ma J."/>
        </authorList>
    </citation>
    <scope>NUCLEOTIDE SEQUENCE [LARGE SCALE GENOMIC DNA]</scope>
    <source>
        <strain evidence="2">JCM 14307</strain>
    </source>
</reference>
<keyword evidence="2" id="KW-1185">Reference proteome</keyword>
<sequence>MNTTLVDEFDLDIQLGPVDFIEIEAATVRTSGRASTEGVCCTDYCCTTL</sequence>
<dbReference type="EMBL" id="BAAANF010000018">
    <property type="protein sequence ID" value="GAA1702475.1"/>
    <property type="molecule type" value="Genomic_DNA"/>
</dbReference>
<dbReference type="Proteomes" id="UP001500280">
    <property type="component" value="Unassembled WGS sequence"/>
</dbReference>
<protein>
    <recommendedName>
        <fullName evidence="3">FxLD family lantipeptide</fullName>
    </recommendedName>
</protein>
<evidence type="ECO:0008006" key="3">
    <source>
        <dbReference type="Google" id="ProtNLM"/>
    </source>
</evidence>
<evidence type="ECO:0000313" key="1">
    <source>
        <dbReference type="EMBL" id="GAA1702475.1"/>
    </source>
</evidence>